<evidence type="ECO:0000256" key="6">
    <source>
        <dbReference type="PROSITE-ProRule" id="PRU00169"/>
    </source>
</evidence>
<evidence type="ECO:0000256" key="1">
    <source>
        <dbReference type="ARBA" id="ARBA00000085"/>
    </source>
</evidence>
<dbReference type="CDD" id="cd16922">
    <property type="entry name" value="HATPase_EvgS-ArcB-TorS-like"/>
    <property type="match status" value="1"/>
</dbReference>
<comment type="caution">
    <text evidence="12">The sequence shown here is derived from an EMBL/GenBank/DDBJ whole genome shotgun (WGS) entry which is preliminary data.</text>
</comment>
<gene>
    <name evidence="12" type="ORF">AACH00_13460</name>
</gene>
<dbReference type="SMART" id="SM00388">
    <property type="entry name" value="HisKA"/>
    <property type="match status" value="1"/>
</dbReference>
<keyword evidence="5" id="KW-0418">Kinase</keyword>
<dbReference type="PRINTS" id="PR00344">
    <property type="entry name" value="BCTRLSENSOR"/>
</dbReference>
<dbReference type="SUPFAM" id="SSF47384">
    <property type="entry name" value="Homodimeric domain of signal transducing histidine kinase"/>
    <property type="match status" value="1"/>
</dbReference>
<dbReference type="EMBL" id="JBBUTI010000008">
    <property type="protein sequence ID" value="MEK8047363.1"/>
    <property type="molecule type" value="Genomic_DNA"/>
</dbReference>
<dbReference type="Proteomes" id="UP001379945">
    <property type="component" value="Unassembled WGS sequence"/>
</dbReference>
<proteinExistence type="predicted"/>
<dbReference type="Pfam" id="PF00512">
    <property type="entry name" value="HisKA"/>
    <property type="match status" value="1"/>
</dbReference>
<keyword evidence="3 6" id="KW-0597">Phosphoprotein</keyword>
<evidence type="ECO:0000259" key="9">
    <source>
        <dbReference type="PROSITE" id="PS50110"/>
    </source>
</evidence>
<dbReference type="PANTHER" id="PTHR43047">
    <property type="entry name" value="TWO-COMPONENT HISTIDINE PROTEIN KINASE"/>
    <property type="match status" value="1"/>
</dbReference>
<evidence type="ECO:0000313" key="12">
    <source>
        <dbReference type="EMBL" id="MEK8047363.1"/>
    </source>
</evidence>
<evidence type="ECO:0000256" key="2">
    <source>
        <dbReference type="ARBA" id="ARBA00012438"/>
    </source>
</evidence>
<keyword evidence="7" id="KW-0175">Coiled coil</keyword>
<dbReference type="InterPro" id="IPR003661">
    <property type="entry name" value="HisK_dim/P_dom"/>
</dbReference>
<dbReference type="Gene3D" id="3.40.50.2300">
    <property type="match status" value="1"/>
</dbReference>
<dbReference type="Gene3D" id="3.30.565.10">
    <property type="entry name" value="Histidine kinase-like ATPase, C-terminal domain"/>
    <property type="match status" value="1"/>
</dbReference>
<evidence type="ECO:0000256" key="7">
    <source>
        <dbReference type="SAM" id="Coils"/>
    </source>
</evidence>
<reference evidence="12 13" key="1">
    <citation type="submission" date="2024-04" db="EMBL/GenBank/DDBJ databases">
        <title>Novel species of the genus Ideonella isolated from streams.</title>
        <authorList>
            <person name="Lu H."/>
        </authorList>
    </citation>
    <scope>NUCLEOTIDE SEQUENCE [LARGE SCALE GENOMIC DNA]</scope>
    <source>
        <strain evidence="12 13">LYT19W</strain>
    </source>
</reference>
<feature type="domain" description="PAS" evidence="10">
    <location>
        <begin position="101"/>
        <end position="169"/>
    </location>
</feature>
<dbReference type="PROSITE" id="PS50113">
    <property type="entry name" value="PAC"/>
    <property type="match status" value="1"/>
</dbReference>
<sequence>MLLTALAGAGLAGGAAVLLPPEWPTWLRWALASGAAGVGIASLLTWALAPWREALADAATSASDAHANPAASPAPQDLPQPAPVVEVATGPQSAEQVMQRSQALLSHLVANSPDVITLTDMDTGRYVMVNESFTRLSGYTAAEAIGRTALELSIWFDESDRRRVVSLLQSQDSVQSLPVVFQSRDGRAIDTLMSAAKFEMNGQNFLVISSRDVTAAEQARLEREAILENALIGIALTRDRRFQMVNPRMAQMLGWTVDDLRGTSTRVIWPNDEDYAQIGRQVGQGLKAGQQIEVERMICRRDGSQFLCRLQAKALDPNHPGRGSTIWMAEDITERRAVEQALARAKDEAEAANRAKSTFLANTSHEIRTPLNALLGLARLARQPEVDPLRRQQYIEQISDSAETLSAILTDILDLSKIEAGKMHLDSVPFDLQALLNSLHQAYGALGDTKGLQMSLVVSDDLPRRVLGDPVRVRQILSNFLNNALKFTEVGLVRIGVQVEREGLVRFDVIDTGPGIDPEVQARLFTPFVQADNSTTRRVGGTGLGLSVCRQLATLMQGEVGVVSLPGQGSCFWARLPLPSADDHPEEQDSSGFGVDHLSGRRVLMVEDNPVNMMIAVAMLEQWDIDVTQAVDGRSALDAVDRAKHEGRPFDLVLMDVQMPDMSGHQTTLQLRQHYSKRQLPIIALTAAALVSERDQALAAGMNDFLTKPIDAQRLRHTLVQTLRDAEAV</sequence>
<dbReference type="PROSITE" id="PS50112">
    <property type="entry name" value="PAS"/>
    <property type="match status" value="1"/>
</dbReference>
<dbReference type="SUPFAM" id="SSF55785">
    <property type="entry name" value="PYP-like sensor domain (PAS domain)"/>
    <property type="match status" value="2"/>
</dbReference>
<dbReference type="InterPro" id="IPR035965">
    <property type="entry name" value="PAS-like_dom_sf"/>
</dbReference>
<comment type="catalytic activity">
    <reaction evidence="1">
        <text>ATP + protein L-histidine = ADP + protein N-phospho-L-histidine.</text>
        <dbReference type="EC" id="2.7.13.3"/>
    </reaction>
</comment>
<dbReference type="Gene3D" id="3.30.450.20">
    <property type="entry name" value="PAS domain"/>
    <property type="match status" value="2"/>
</dbReference>
<dbReference type="CDD" id="cd00130">
    <property type="entry name" value="PAS"/>
    <property type="match status" value="2"/>
</dbReference>
<dbReference type="SMART" id="SM00091">
    <property type="entry name" value="PAS"/>
    <property type="match status" value="2"/>
</dbReference>
<feature type="coiled-coil region" evidence="7">
    <location>
        <begin position="328"/>
        <end position="362"/>
    </location>
</feature>
<feature type="domain" description="Response regulatory" evidence="9">
    <location>
        <begin position="602"/>
        <end position="723"/>
    </location>
</feature>
<dbReference type="InterPro" id="IPR001789">
    <property type="entry name" value="Sig_transdc_resp-reg_receiver"/>
</dbReference>
<dbReference type="InterPro" id="IPR004358">
    <property type="entry name" value="Sig_transdc_His_kin-like_C"/>
</dbReference>
<accession>A0ABU9C6A8</accession>
<dbReference type="InterPro" id="IPR013656">
    <property type="entry name" value="PAS_4"/>
</dbReference>
<dbReference type="InterPro" id="IPR036097">
    <property type="entry name" value="HisK_dim/P_sf"/>
</dbReference>
<evidence type="ECO:0000313" key="13">
    <source>
        <dbReference type="Proteomes" id="UP001379945"/>
    </source>
</evidence>
<dbReference type="EC" id="2.7.13.3" evidence="2"/>
<dbReference type="SUPFAM" id="SSF55874">
    <property type="entry name" value="ATPase domain of HSP90 chaperone/DNA topoisomerase II/histidine kinase"/>
    <property type="match status" value="1"/>
</dbReference>
<dbReference type="InterPro" id="IPR003594">
    <property type="entry name" value="HATPase_dom"/>
</dbReference>
<keyword evidence="12" id="KW-0547">Nucleotide-binding</keyword>
<organism evidence="12 13">
    <name type="scientific">Ideonella margarita</name>
    <dbReference type="NCBI Taxonomy" id="2984191"/>
    <lineage>
        <taxon>Bacteria</taxon>
        <taxon>Pseudomonadati</taxon>
        <taxon>Pseudomonadota</taxon>
        <taxon>Betaproteobacteria</taxon>
        <taxon>Burkholderiales</taxon>
        <taxon>Sphaerotilaceae</taxon>
        <taxon>Ideonella</taxon>
    </lineage>
</organism>
<keyword evidence="13" id="KW-1185">Reference proteome</keyword>
<dbReference type="Pfam" id="PF13426">
    <property type="entry name" value="PAS_9"/>
    <property type="match status" value="1"/>
</dbReference>
<dbReference type="CDD" id="cd00082">
    <property type="entry name" value="HisKA"/>
    <property type="match status" value="1"/>
</dbReference>
<dbReference type="PANTHER" id="PTHR43047:SF64">
    <property type="entry name" value="HISTIDINE KINASE CONTAINING CHEY-HOMOLOGOUS RECEIVER DOMAIN AND PAS DOMAIN-RELATED"/>
    <property type="match status" value="1"/>
</dbReference>
<dbReference type="InterPro" id="IPR000014">
    <property type="entry name" value="PAS"/>
</dbReference>
<dbReference type="Pfam" id="PF00072">
    <property type="entry name" value="Response_reg"/>
    <property type="match status" value="1"/>
</dbReference>
<dbReference type="InterPro" id="IPR005467">
    <property type="entry name" value="His_kinase_dom"/>
</dbReference>
<dbReference type="NCBIfam" id="TIGR00229">
    <property type="entry name" value="sensory_box"/>
    <property type="match status" value="2"/>
</dbReference>
<name>A0ABU9C6A8_9BURK</name>
<keyword evidence="12" id="KW-0067">ATP-binding</keyword>
<dbReference type="GO" id="GO:0005524">
    <property type="term" value="F:ATP binding"/>
    <property type="evidence" value="ECO:0007669"/>
    <property type="project" value="UniProtKB-KW"/>
</dbReference>
<dbReference type="InterPro" id="IPR036890">
    <property type="entry name" value="HATPase_C_sf"/>
</dbReference>
<evidence type="ECO:0000256" key="5">
    <source>
        <dbReference type="ARBA" id="ARBA00022777"/>
    </source>
</evidence>
<dbReference type="SMART" id="SM00448">
    <property type="entry name" value="REC"/>
    <property type="match status" value="1"/>
</dbReference>
<evidence type="ECO:0000259" key="10">
    <source>
        <dbReference type="PROSITE" id="PS50112"/>
    </source>
</evidence>
<feature type="domain" description="Histidine kinase" evidence="8">
    <location>
        <begin position="362"/>
        <end position="580"/>
    </location>
</feature>
<dbReference type="Pfam" id="PF02518">
    <property type="entry name" value="HATPase_c"/>
    <property type="match status" value="1"/>
</dbReference>
<dbReference type="SUPFAM" id="SSF52172">
    <property type="entry name" value="CheY-like"/>
    <property type="match status" value="1"/>
</dbReference>
<dbReference type="PROSITE" id="PS50109">
    <property type="entry name" value="HIS_KIN"/>
    <property type="match status" value="1"/>
</dbReference>
<dbReference type="Pfam" id="PF08448">
    <property type="entry name" value="PAS_4"/>
    <property type="match status" value="1"/>
</dbReference>
<protein>
    <recommendedName>
        <fullName evidence="2">histidine kinase</fullName>
        <ecNumber evidence="2">2.7.13.3</ecNumber>
    </recommendedName>
</protein>
<feature type="domain" description="PAC" evidence="11">
    <location>
        <begin position="292"/>
        <end position="344"/>
    </location>
</feature>
<dbReference type="InterPro" id="IPR000700">
    <property type="entry name" value="PAS-assoc_C"/>
</dbReference>
<evidence type="ECO:0000256" key="3">
    <source>
        <dbReference type="ARBA" id="ARBA00022553"/>
    </source>
</evidence>
<evidence type="ECO:0000259" key="8">
    <source>
        <dbReference type="PROSITE" id="PS50109"/>
    </source>
</evidence>
<keyword evidence="4" id="KW-0808">Transferase</keyword>
<evidence type="ECO:0000256" key="4">
    <source>
        <dbReference type="ARBA" id="ARBA00022679"/>
    </source>
</evidence>
<dbReference type="PROSITE" id="PS50110">
    <property type="entry name" value="RESPONSE_REGULATORY"/>
    <property type="match status" value="1"/>
</dbReference>
<dbReference type="Gene3D" id="1.10.287.130">
    <property type="match status" value="1"/>
</dbReference>
<dbReference type="RefSeq" id="WP_341399664.1">
    <property type="nucleotide sequence ID" value="NZ_JBBUTI010000008.1"/>
</dbReference>
<dbReference type="InterPro" id="IPR011006">
    <property type="entry name" value="CheY-like_superfamily"/>
</dbReference>
<feature type="modified residue" description="4-aspartylphosphate" evidence="6">
    <location>
        <position position="656"/>
    </location>
</feature>
<evidence type="ECO:0000259" key="11">
    <source>
        <dbReference type="PROSITE" id="PS50113"/>
    </source>
</evidence>
<dbReference type="SMART" id="SM00387">
    <property type="entry name" value="HATPase_c"/>
    <property type="match status" value="1"/>
</dbReference>
<dbReference type="CDD" id="cd17546">
    <property type="entry name" value="REC_hyHK_CKI1_RcsC-like"/>
    <property type="match status" value="1"/>
</dbReference>